<dbReference type="PROSITE" id="PS50923">
    <property type="entry name" value="SUSHI"/>
    <property type="match status" value="5"/>
</dbReference>
<feature type="domain" description="Sushi" evidence="18">
    <location>
        <begin position="233"/>
        <end position="292"/>
    </location>
</feature>
<comment type="subcellular location">
    <subcellularLocation>
        <location evidence="1">Membrane</location>
    </subcellularLocation>
</comment>
<dbReference type="FunFam" id="2.10.70.10:FF:000044">
    <property type="entry name" value="Complement component receptor type 1"/>
    <property type="match status" value="1"/>
</dbReference>
<evidence type="ECO:0000256" key="2">
    <source>
        <dbReference type="ARBA" id="ARBA00010908"/>
    </source>
</evidence>
<dbReference type="Pfam" id="PF00084">
    <property type="entry name" value="Sushi"/>
    <property type="match status" value="5"/>
</dbReference>
<feature type="region of interest" description="Disordered" evidence="15">
    <location>
        <begin position="415"/>
        <end position="435"/>
    </location>
</feature>
<evidence type="ECO:0000256" key="6">
    <source>
        <dbReference type="ARBA" id="ARBA00022737"/>
    </source>
</evidence>
<evidence type="ECO:0000256" key="11">
    <source>
        <dbReference type="ARBA" id="ARBA00064190"/>
    </source>
</evidence>
<dbReference type="InterPro" id="IPR051277">
    <property type="entry name" value="SEZ6_CSMD_C4BPB_Regulators"/>
</dbReference>
<keyword evidence="16" id="KW-1133">Transmembrane helix</keyword>
<evidence type="ECO:0000256" key="14">
    <source>
        <dbReference type="PROSITE-ProRule" id="PRU00302"/>
    </source>
</evidence>
<dbReference type="PANTHER" id="PTHR45656">
    <property type="entry name" value="PROTEIN CBR-CLEC-78"/>
    <property type="match status" value="1"/>
</dbReference>
<feature type="chain" id="PRO_5034367421" description="Complement component receptor 1-like protein" evidence="17">
    <location>
        <begin position="40"/>
        <end position="435"/>
    </location>
</feature>
<evidence type="ECO:0000256" key="1">
    <source>
        <dbReference type="ARBA" id="ARBA00004370"/>
    </source>
</evidence>
<evidence type="ECO:0000256" key="5">
    <source>
        <dbReference type="ARBA" id="ARBA00022729"/>
    </source>
</evidence>
<dbReference type="GO" id="GO:0007565">
    <property type="term" value="P:female pregnancy"/>
    <property type="evidence" value="ECO:0007669"/>
    <property type="project" value="UniProtKB-KW"/>
</dbReference>
<dbReference type="GeneTree" id="ENSGT00940000160375"/>
<evidence type="ECO:0000256" key="13">
    <source>
        <dbReference type="ARBA" id="ARBA00078272"/>
    </source>
</evidence>
<dbReference type="InterPro" id="IPR035976">
    <property type="entry name" value="Sushi/SCR/CCP_sf"/>
</dbReference>
<evidence type="ECO:0000256" key="3">
    <source>
        <dbReference type="ARBA" id="ARBA00022659"/>
    </source>
</evidence>
<keyword evidence="7" id="KW-0399">Innate immunity</keyword>
<feature type="domain" description="Sushi" evidence="18">
    <location>
        <begin position="294"/>
        <end position="353"/>
    </location>
</feature>
<protein>
    <recommendedName>
        <fullName evidence="12">Complement component receptor 1-like protein</fullName>
    </recommendedName>
    <alternativeName>
        <fullName evidence="13">Complement regulatory protein Crry</fullName>
    </alternativeName>
</protein>
<keyword evidence="10" id="KW-0325">Glycoprotein</keyword>
<feature type="transmembrane region" description="Helical" evidence="16">
    <location>
        <begin position="357"/>
        <end position="380"/>
    </location>
</feature>
<evidence type="ECO:0000313" key="19">
    <source>
        <dbReference type="Ensembl" id="ENSPEMP00000021933.1"/>
    </source>
</evidence>
<accession>A0A8C8U441</accession>
<dbReference type="Gene3D" id="2.10.70.10">
    <property type="entry name" value="Complement Module, domain 1"/>
    <property type="match status" value="5"/>
</dbReference>
<feature type="disulfide bond" evidence="14">
    <location>
        <begin position="263"/>
        <end position="290"/>
    </location>
</feature>
<reference evidence="19" key="3">
    <citation type="submission" date="2025-09" db="UniProtKB">
        <authorList>
            <consortium name="Ensembl"/>
        </authorList>
    </citation>
    <scope>IDENTIFICATION</scope>
</reference>
<feature type="domain" description="Sushi" evidence="18">
    <location>
        <begin position="39"/>
        <end position="99"/>
    </location>
</feature>
<feature type="domain" description="Sushi" evidence="18">
    <location>
        <begin position="162"/>
        <end position="231"/>
    </location>
</feature>
<keyword evidence="7" id="KW-0391">Immunity</keyword>
<dbReference type="GO" id="GO:0016323">
    <property type="term" value="C:basolateral plasma membrane"/>
    <property type="evidence" value="ECO:0007669"/>
    <property type="project" value="Ensembl"/>
</dbReference>
<comment type="subunit">
    <text evidence="11">Interacts with C3b.</text>
</comment>
<evidence type="ECO:0000313" key="20">
    <source>
        <dbReference type="Proteomes" id="UP000694547"/>
    </source>
</evidence>
<evidence type="ECO:0000256" key="8">
    <source>
        <dbReference type="ARBA" id="ARBA00023136"/>
    </source>
</evidence>
<evidence type="ECO:0000256" key="17">
    <source>
        <dbReference type="SAM" id="SignalP"/>
    </source>
</evidence>
<reference evidence="19 20" key="1">
    <citation type="submission" date="2018-10" db="EMBL/GenBank/DDBJ databases">
        <title>Improved assembly of the deer mouse Peromyscus maniculatus genome.</title>
        <authorList>
            <person name="Lassance J.-M."/>
            <person name="Hoekstra H.E."/>
        </authorList>
    </citation>
    <scope>NUCLEOTIDE SEQUENCE [LARGE SCALE GENOMIC DNA]</scope>
</reference>
<keyword evidence="6" id="KW-0677">Repeat</keyword>
<feature type="signal peptide" evidence="17">
    <location>
        <begin position="1"/>
        <end position="39"/>
    </location>
</feature>
<comment type="similarity">
    <text evidence="2">Belongs to the receptors of complement activation (RCA) family.</text>
</comment>
<dbReference type="Ensembl" id="ENSPEMT00000026297.2">
    <property type="protein sequence ID" value="ENSPEMP00000021933.1"/>
    <property type="gene ID" value="ENSPEMG00000019441.2"/>
</dbReference>
<name>A0A8C8U441_PERMB</name>
<evidence type="ECO:0000259" key="18">
    <source>
        <dbReference type="PROSITE" id="PS50923"/>
    </source>
</evidence>
<sequence>MKVSGISKRLGTVGRLVAFCQGRVQLAVLLLSLAPSTLGQCTDPPWFSFASRLNKTDESSFPIGTSLMYECRPGYFKRQFSIICQQNSDWTSAEDICIRKPCETPKDPENGIVHVHTDIRFGSSINYTCNPGYRLIGSSSAVCVISDQNVAWDNETPICQIISCKDPPSIANGDLLTTSEDYHYGTVVTYRCRSDARGKKLFNLVGEASLHCTSNEEKVGVWSGPPPQCIELKKCTPPHVENAFIVSENKSLFSLRDIVEFKCQPGFSMEGASSVQCHDLNKWEPELPICFKEVICSLPQDMSGVQKELKMKEYYYGNNVTLECEDGYTLEGSSQSQCQSDASWDPPLAKCVSRTNISLIAGIVFGVIFILLVIVCYWLIRKYKKRNTTDEKCKEVSIHFNSQEDSCIHPQALLASQENSSSTSPPRNSLTQEAS</sequence>
<proteinExistence type="inferred from homology"/>
<keyword evidence="16" id="KW-0812">Transmembrane</keyword>
<feature type="disulfide bond" evidence="14">
    <location>
        <begin position="324"/>
        <end position="351"/>
    </location>
</feature>
<dbReference type="SMART" id="SM00032">
    <property type="entry name" value="CCP"/>
    <property type="match status" value="5"/>
</dbReference>
<organism evidence="19 20">
    <name type="scientific">Peromyscus maniculatus bairdii</name>
    <name type="common">Prairie deer mouse</name>
    <dbReference type="NCBI Taxonomy" id="230844"/>
    <lineage>
        <taxon>Eukaryota</taxon>
        <taxon>Metazoa</taxon>
        <taxon>Chordata</taxon>
        <taxon>Craniata</taxon>
        <taxon>Vertebrata</taxon>
        <taxon>Euteleostomi</taxon>
        <taxon>Mammalia</taxon>
        <taxon>Eutheria</taxon>
        <taxon>Euarchontoglires</taxon>
        <taxon>Glires</taxon>
        <taxon>Rodentia</taxon>
        <taxon>Myomorpha</taxon>
        <taxon>Muroidea</taxon>
        <taxon>Cricetidae</taxon>
        <taxon>Neotominae</taxon>
        <taxon>Peromyscus</taxon>
    </lineage>
</organism>
<dbReference type="GO" id="GO:0001701">
    <property type="term" value="P:in utero embryonic development"/>
    <property type="evidence" value="ECO:0007669"/>
    <property type="project" value="Ensembl"/>
</dbReference>
<dbReference type="GO" id="GO:0071456">
    <property type="term" value="P:cellular response to hypoxia"/>
    <property type="evidence" value="ECO:0007669"/>
    <property type="project" value="Ensembl"/>
</dbReference>
<keyword evidence="20" id="KW-1185">Reference proteome</keyword>
<dbReference type="GO" id="GO:0006958">
    <property type="term" value="P:complement activation, classical pathway"/>
    <property type="evidence" value="ECO:0007669"/>
    <property type="project" value="UniProtKB-KW"/>
</dbReference>
<reference evidence="19" key="2">
    <citation type="submission" date="2025-08" db="UniProtKB">
        <authorList>
            <consortium name="Ensembl"/>
        </authorList>
    </citation>
    <scope>IDENTIFICATION</scope>
</reference>
<evidence type="ECO:0000256" key="9">
    <source>
        <dbReference type="ARBA" id="ARBA00023157"/>
    </source>
</evidence>
<dbReference type="SUPFAM" id="SSF57535">
    <property type="entry name" value="Complement control module/SCR domain"/>
    <property type="match status" value="5"/>
</dbReference>
<evidence type="ECO:0000256" key="16">
    <source>
        <dbReference type="SAM" id="Phobius"/>
    </source>
</evidence>
<evidence type="ECO:0000256" key="15">
    <source>
        <dbReference type="SAM" id="MobiDB-lite"/>
    </source>
</evidence>
<evidence type="ECO:0000256" key="4">
    <source>
        <dbReference type="ARBA" id="ARBA00022720"/>
    </source>
</evidence>
<keyword evidence="8 16" id="KW-0472">Membrane</keyword>
<feature type="domain" description="Sushi" evidence="18">
    <location>
        <begin position="100"/>
        <end position="161"/>
    </location>
</feature>
<keyword evidence="9 14" id="KW-1015">Disulfide bond</keyword>
<dbReference type="GO" id="GO:0009897">
    <property type="term" value="C:external side of plasma membrane"/>
    <property type="evidence" value="ECO:0007669"/>
    <property type="project" value="Ensembl"/>
</dbReference>
<evidence type="ECO:0000256" key="10">
    <source>
        <dbReference type="ARBA" id="ARBA00023180"/>
    </source>
</evidence>
<dbReference type="GO" id="GO:0045916">
    <property type="term" value="P:negative regulation of complement activation"/>
    <property type="evidence" value="ECO:0007669"/>
    <property type="project" value="Ensembl"/>
</dbReference>
<dbReference type="PANTHER" id="PTHR45656:SF15">
    <property type="entry name" value="SUSHI DOMAIN-CONTAINING PROTEIN"/>
    <property type="match status" value="1"/>
</dbReference>
<keyword evidence="4" id="KW-0635">Pregnancy</keyword>
<keyword evidence="7" id="KW-0180">Complement pathway</keyword>
<dbReference type="AlphaFoldDB" id="A0A8C8U441"/>
<evidence type="ECO:0000256" key="12">
    <source>
        <dbReference type="ARBA" id="ARBA00071290"/>
    </source>
</evidence>
<feature type="disulfide bond" evidence="14">
    <location>
        <begin position="41"/>
        <end position="84"/>
    </location>
</feature>
<evidence type="ECO:0000256" key="7">
    <source>
        <dbReference type="ARBA" id="ARBA00022875"/>
    </source>
</evidence>
<dbReference type="InterPro" id="IPR000436">
    <property type="entry name" value="Sushi_SCR_CCP_dom"/>
</dbReference>
<keyword evidence="5 17" id="KW-0732">Signal</keyword>
<keyword evidence="3 14" id="KW-0768">Sushi</keyword>
<dbReference type="FunFam" id="2.10.70.10:FF:000038">
    <property type="entry name" value="Complement component receptor type 1"/>
    <property type="match status" value="1"/>
</dbReference>
<dbReference type="FunFam" id="2.10.70.10:FF:000014">
    <property type="entry name" value="Membrane cofactor protein"/>
    <property type="match status" value="1"/>
</dbReference>
<dbReference type="CDD" id="cd00033">
    <property type="entry name" value="CCP"/>
    <property type="match status" value="5"/>
</dbReference>
<dbReference type="Proteomes" id="UP000694547">
    <property type="component" value="Chromosome 11"/>
</dbReference>
<comment type="caution">
    <text evidence="14">Lacks conserved residue(s) required for the propagation of feature annotation.</text>
</comment>